<keyword evidence="2 7" id="KW-0689">Ribosomal protein</keyword>
<evidence type="ECO:0000256" key="3">
    <source>
        <dbReference type="ARBA" id="ARBA00023274"/>
    </source>
</evidence>
<dbReference type="InterPro" id="IPR031310">
    <property type="entry name" value="Ribosomal_uL5_N"/>
</dbReference>
<dbReference type="Pfam" id="PF00673">
    <property type="entry name" value="Ribosomal_L5_C"/>
    <property type="match status" value="1"/>
</dbReference>
<feature type="domain" description="Large ribosomal subunit protein uL5 C-terminal" evidence="6">
    <location>
        <begin position="159"/>
        <end position="256"/>
    </location>
</feature>
<keyword evidence="3" id="KW-0687">Ribonucleoprotein</keyword>
<dbReference type="GO" id="GO:1990904">
    <property type="term" value="C:ribonucleoprotein complex"/>
    <property type="evidence" value="ECO:0007669"/>
    <property type="project" value="UniProtKB-KW"/>
</dbReference>
<protein>
    <recommendedName>
        <fullName evidence="4">Large ribosomal subunit protein uL5m</fullName>
    </recommendedName>
</protein>
<dbReference type="InterPro" id="IPR031309">
    <property type="entry name" value="Ribosomal_uL5_C"/>
</dbReference>
<dbReference type="Pfam" id="PF00281">
    <property type="entry name" value="Ribosomal_L5"/>
    <property type="match status" value="1"/>
</dbReference>
<evidence type="ECO:0000256" key="2">
    <source>
        <dbReference type="ARBA" id="ARBA00022980"/>
    </source>
</evidence>
<evidence type="ECO:0000259" key="5">
    <source>
        <dbReference type="Pfam" id="PF00281"/>
    </source>
</evidence>
<gene>
    <name evidence="7" type="ORF">AX774_g2578</name>
</gene>
<dbReference type="GO" id="GO:0003735">
    <property type="term" value="F:structural constituent of ribosome"/>
    <property type="evidence" value="ECO:0007669"/>
    <property type="project" value="InterPro"/>
</dbReference>
<comment type="caution">
    <text evidence="7">The sequence shown here is derived from an EMBL/GenBank/DDBJ whole genome shotgun (WGS) entry which is preliminary data.</text>
</comment>
<dbReference type="InterPro" id="IPR022803">
    <property type="entry name" value="Ribosomal_uL5_dom_sf"/>
</dbReference>
<dbReference type="Proteomes" id="UP000188320">
    <property type="component" value="Unassembled WGS sequence"/>
</dbReference>
<dbReference type="AlphaFoldDB" id="A0A1R1PSI9"/>
<name>A0A1R1PSI9_ZANCU</name>
<evidence type="ECO:0000259" key="6">
    <source>
        <dbReference type="Pfam" id="PF00673"/>
    </source>
</evidence>
<evidence type="ECO:0000313" key="7">
    <source>
        <dbReference type="EMBL" id="OMH83914.1"/>
    </source>
</evidence>
<evidence type="ECO:0000256" key="4">
    <source>
        <dbReference type="ARBA" id="ARBA00040368"/>
    </source>
</evidence>
<dbReference type="SUPFAM" id="SSF55282">
    <property type="entry name" value="RL5-like"/>
    <property type="match status" value="1"/>
</dbReference>
<proteinExistence type="inferred from homology"/>
<dbReference type="InterPro" id="IPR002132">
    <property type="entry name" value="Ribosomal_uL5"/>
</dbReference>
<feature type="domain" description="Large ribosomal subunit protein uL5 N-terminal" evidence="5">
    <location>
        <begin position="101"/>
        <end position="155"/>
    </location>
</feature>
<accession>A0A1R1PSI9</accession>
<dbReference type="FunFam" id="3.30.1440.10:FF:000001">
    <property type="entry name" value="50S ribosomal protein L5"/>
    <property type="match status" value="1"/>
</dbReference>
<dbReference type="PANTHER" id="PTHR11994">
    <property type="entry name" value="60S RIBOSOMAL PROTEIN L11-RELATED"/>
    <property type="match status" value="1"/>
</dbReference>
<evidence type="ECO:0000313" key="8">
    <source>
        <dbReference type="Proteomes" id="UP000188320"/>
    </source>
</evidence>
<evidence type="ECO:0000256" key="1">
    <source>
        <dbReference type="ARBA" id="ARBA00008553"/>
    </source>
</evidence>
<keyword evidence="8" id="KW-1185">Reference proteome</keyword>
<dbReference type="EMBL" id="LSSK01000289">
    <property type="protein sequence ID" value="OMH83914.1"/>
    <property type="molecule type" value="Genomic_DNA"/>
</dbReference>
<reference evidence="8" key="1">
    <citation type="submission" date="2017-01" db="EMBL/GenBank/DDBJ databases">
        <authorList>
            <person name="Wang Y."/>
            <person name="White M."/>
            <person name="Kvist S."/>
            <person name="Moncalvo J.-M."/>
        </authorList>
    </citation>
    <scope>NUCLEOTIDE SEQUENCE [LARGE SCALE GENOMIC DNA]</scope>
    <source>
        <strain evidence="8">COL-18-3</strain>
    </source>
</reference>
<dbReference type="OrthoDB" id="539541at2759"/>
<sequence>MFSGLRSSVSILGRAGASKKLNLSHFRANYTRLSDFYDITLRDDLMILNYEHKSSKLDEYREKNVPVVTRNPEKRLNKKEDELVLEKNKARVPEIKPINAENVPRLEKITVQIRMKEGLASKSNILSGLMALQCITGETPDVIHARSDAATWKLRKGMPIGAKVVLQGDAMYEFMDKLVEVVLPRLKEWDGLKTRAGDGLGNFTLGFSPSALGLFPEIEGIYDMFPVIYGFYVNIGTTANRNIDGRMLLSGFKIPFVKPRTRIPPRISRRRKQELEGK</sequence>
<organism evidence="7 8">
    <name type="scientific">Zancudomyces culisetae</name>
    <name type="common">Gut fungus</name>
    <name type="synonym">Smittium culisetae</name>
    <dbReference type="NCBI Taxonomy" id="1213189"/>
    <lineage>
        <taxon>Eukaryota</taxon>
        <taxon>Fungi</taxon>
        <taxon>Fungi incertae sedis</taxon>
        <taxon>Zoopagomycota</taxon>
        <taxon>Kickxellomycotina</taxon>
        <taxon>Harpellomycetes</taxon>
        <taxon>Harpellales</taxon>
        <taxon>Legeriomycetaceae</taxon>
        <taxon>Zancudomyces</taxon>
    </lineage>
</organism>
<dbReference type="GO" id="GO:0006412">
    <property type="term" value="P:translation"/>
    <property type="evidence" value="ECO:0007669"/>
    <property type="project" value="InterPro"/>
</dbReference>
<comment type="similarity">
    <text evidence="1">Belongs to the universal ribosomal protein uL5 family.</text>
</comment>
<dbReference type="Gene3D" id="3.30.1440.10">
    <property type="match status" value="1"/>
</dbReference>
<dbReference type="GO" id="GO:0005840">
    <property type="term" value="C:ribosome"/>
    <property type="evidence" value="ECO:0007669"/>
    <property type="project" value="UniProtKB-KW"/>
</dbReference>